<evidence type="ECO:0000256" key="2">
    <source>
        <dbReference type="RuleBase" id="RU366034"/>
    </source>
</evidence>
<dbReference type="GO" id="GO:0046872">
    <property type="term" value="F:metal ion binding"/>
    <property type="evidence" value="ECO:0007669"/>
    <property type="project" value="UniProtKB-KW"/>
</dbReference>
<dbReference type="Gene3D" id="1.10.600.10">
    <property type="entry name" value="Farnesyl Diphosphate Synthase"/>
    <property type="match status" value="1"/>
</dbReference>
<name>A0A7H8NGJ2_9ACTN</name>
<dbReference type="PANTHER" id="PTHR35201:SF4">
    <property type="entry name" value="BETA-PINACENE SYNTHASE-RELATED"/>
    <property type="match status" value="1"/>
</dbReference>
<proteinExistence type="inferred from homology"/>
<keyword evidence="2" id="KW-0460">Magnesium</keyword>
<dbReference type="EC" id="4.2.3.-" evidence="2"/>
<dbReference type="SFLD" id="SFLDS00005">
    <property type="entry name" value="Isoprenoid_Synthase_Type_I"/>
    <property type="match status" value="1"/>
</dbReference>
<keyword evidence="2" id="KW-0479">Metal-binding</keyword>
<dbReference type="Proteomes" id="UP000509303">
    <property type="component" value="Chromosome"/>
</dbReference>
<reference evidence="3 4" key="1">
    <citation type="submission" date="2020-06" db="EMBL/GenBank/DDBJ databases">
        <title>Genome mining for natural products.</title>
        <authorList>
            <person name="Zhang B."/>
            <person name="Shi J."/>
            <person name="Ge H."/>
        </authorList>
    </citation>
    <scope>NUCLEOTIDE SEQUENCE [LARGE SCALE GENOMIC DNA]</scope>
    <source>
        <strain evidence="3 4">NA00687</strain>
    </source>
</reference>
<dbReference type="Pfam" id="PF19086">
    <property type="entry name" value="Terpene_syn_C_2"/>
    <property type="match status" value="1"/>
</dbReference>
<dbReference type="RefSeq" id="WP_176165332.1">
    <property type="nucleotide sequence ID" value="NZ_CP054929.1"/>
</dbReference>
<dbReference type="GO" id="GO:0010333">
    <property type="term" value="F:terpene synthase activity"/>
    <property type="evidence" value="ECO:0007669"/>
    <property type="project" value="InterPro"/>
</dbReference>
<protein>
    <recommendedName>
        <fullName evidence="2">Terpene synthase</fullName>
        <ecNumber evidence="2">4.2.3.-</ecNumber>
    </recommendedName>
</protein>
<dbReference type="PANTHER" id="PTHR35201">
    <property type="entry name" value="TERPENE SYNTHASE"/>
    <property type="match status" value="1"/>
</dbReference>
<dbReference type="AlphaFoldDB" id="A0A7H8NGJ2"/>
<evidence type="ECO:0000313" key="3">
    <source>
        <dbReference type="EMBL" id="QKW53627.1"/>
    </source>
</evidence>
<accession>A0A7H8NGJ2</accession>
<evidence type="ECO:0000313" key="4">
    <source>
        <dbReference type="Proteomes" id="UP000509303"/>
    </source>
</evidence>
<evidence type="ECO:0000256" key="1">
    <source>
        <dbReference type="ARBA" id="ARBA00023239"/>
    </source>
</evidence>
<sequence>MAEPAYPLCSMPLPEYGTSPAMAAVEKDQWEWAERFNLLPTKAVRDHMRRTRPHYCTSLYFPHADFERLVAPNRYMLWAFRVDDILDDAIVHQDEAAVAEFTGELIAVSLGTRSPQREIARAMADVLDDLGVGRSPAWRRLLAEENVRWLERYVIEIKASRAGRVMPLHEYLTHRRYSVGELNFLYFEEYVRGIDLPTPVRFLPAMRHARNLAAEWVGIYNDVRSSEKEKALGYPHNAVLMAQKWLHCSADRATDAVNTLADGLLKQFEAALGAVPGQLCMLPENTPQVTQDVRNVVEGYRHLVRGNWDYPLTTPRYVETDDYIPSAHATSRRPDWITAGGL</sequence>
<dbReference type="InterPro" id="IPR034686">
    <property type="entry name" value="Terpene_cyclase-like_2"/>
</dbReference>
<comment type="cofactor">
    <cofactor evidence="2">
        <name>Mg(2+)</name>
        <dbReference type="ChEBI" id="CHEBI:18420"/>
    </cofactor>
</comment>
<comment type="similarity">
    <text evidence="2">Belongs to the terpene synthase family.</text>
</comment>
<gene>
    <name evidence="3" type="ORF">HUT08_33355</name>
</gene>
<dbReference type="InterPro" id="IPR008949">
    <property type="entry name" value="Isoprenoid_synthase_dom_sf"/>
</dbReference>
<dbReference type="SUPFAM" id="SSF48576">
    <property type="entry name" value="Terpenoid synthases"/>
    <property type="match status" value="1"/>
</dbReference>
<organism evidence="3 4">
    <name type="scientific">Streptomyces buecherae</name>
    <dbReference type="NCBI Taxonomy" id="2763006"/>
    <lineage>
        <taxon>Bacteria</taxon>
        <taxon>Bacillati</taxon>
        <taxon>Actinomycetota</taxon>
        <taxon>Actinomycetes</taxon>
        <taxon>Kitasatosporales</taxon>
        <taxon>Streptomycetaceae</taxon>
        <taxon>Streptomyces</taxon>
    </lineage>
</organism>
<keyword evidence="4" id="KW-1185">Reference proteome</keyword>
<dbReference type="SFLD" id="SFLDG01020">
    <property type="entry name" value="Terpene_Cyclase_Like_2"/>
    <property type="match status" value="1"/>
</dbReference>
<keyword evidence="1 2" id="KW-0456">Lyase</keyword>
<dbReference type="EMBL" id="CP054929">
    <property type="protein sequence ID" value="QKW53627.1"/>
    <property type="molecule type" value="Genomic_DNA"/>
</dbReference>